<gene>
    <name evidence="13" type="ORF">HNR21_005163</name>
</gene>
<evidence type="ECO:0000256" key="8">
    <source>
        <dbReference type="ARBA" id="ARBA00022741"/>
    </source>
</evidence>
<keyword evidence="14" id="KW-1185">Reference proteome</keyword>
<evidence type="ECO:0000256" key="10">
    <source>
        <dbReference type="ARBA" id="ARBA00023033"/>
    </source>
</evidence>
<name>A0A7W3N2E1_9ACTN</name>
<keyword evidence="8" id="KW-0547">Nucleotide-binding</keyword>
<organism evidence="13 14">
    <name type="scientific">Thermomonospora cellulosilytica</name>
    <dbReference type="NCBI Taxonomy" id="1411118"/>
    <lineage>
        <taxon>Bacteria</taxon>
        <taxon>Bacillati</taxon>
        <taxon>Actinomycetota</taxon>
        <taxon>Actinomycetes</taxon>
        <taxon>Streptosporangiales</taxon>
        <taxon>Thermomonosporaceae</taxon>
        <taxon>Thermomonospora</taxon>
    </lineage>
</organism>
<dbReference type="InterPro" id="IPR004136">
    <property type="entry name" value="NMO"/>
</dbReference>
<comment type="function">
    <text evidence="2">Nitronate monooxygenase that uses molecular oxygen to catalyze the oxidative denitrification of alkyl nitronates. Acts on propionate 3-nitronate (P3N), the presumed physiological substrate. Probably functions in the detoxification of P3N, a metabolic poison produced by plants and fungi as a defense mechanism.</text>
</comment>
<dbReference type="Gene3D" id="3.20.20.70">
    <property type="entry name" value="Aldolase class I"/>
    <property type="match status" value="1"/>
</dbReference>
<reference evidence="13 14" key="1">
    <citation type="submission" date="2020-08" db="EMBL/GenBank/DDBJ databases">
        <title>Sequencing the genomes of 1000 actinobacteria strains.</title>
        <authorList>
            <person name="Klenk H.-P."/>
        </authorList>
    </citation>
    <scope>NUCLEOTIDE SEQUENCE [LARGE SCALE GENOMIC DNA]</scope>
    <source>
        <strain evidence="13 14">DSM 45823</strain>
    </source>
</reference>
<dbReference type="PANTHER" id="PTHR42747:SF3">
    <property type="entry name" value="NITRONATE MONOOXYGENASE-RELATED"/>
    <property type="match status" value="1"/>
</dbReference>
<evidence type="ECO:0000256" key="2">
    <source>
        <dbReference type="ARBA" id="ARBA00003535"/>
    </source>
</evidence>
<evidence type="ECO:0000256" key="12">
    <source>
        <dbReference type="ARBA" id="ARBA00049401"/>
    </source>
</evidence>
<protein>
    <recommendedName>
        <fullName evidence="4">Probable nitronate monooxygenase</fullName>
    </recommendedName>
    <alternativeName>
        <fullName evidence="11">Propionate 3-nitronate monooxygenase</fullName>
    </alternativeName>
</protein>
<evidence type="ECO:0000256" key="5">
    <source>
        <dbReference type="ARBA" id="ARBA00022575"/>
    </source>
</evidence>
<evidence type="ECO:0000256" key="6">
    <source>
        <dbReference type="ARBA" id="ARBA00022630"/>
    </source>
</evidence>
<evidence type="ECO:0000313" key="13">
    <source>
        <dbReference type="EMBL" id="MBA9006281.1"/>
    </source>
</evidence>
<comment type="cofactor">
    <cofactor evidence="1">
        <name>FMN</name>
        <dbReference type="ChEBI" id="CHEBI:58210"/>
    </cofactor>
</comment>
<keyword evidence="5" id="KW-0216">Detoxification</keyword>
<comment type="catalytic activity">
    <reaction evidence="12">
        <text>3 propionate 3-nitronate + 3 O2 + H2O = 3 3-oxopropanoate + 2 nitrate + nitrite + H2O2 + 3 H(+)</text>
        <dbReference type="Rhea" id="RHEA:57332"/>
        <dbReference type="ChEBI" id="CHEBI:15377"/>
        <dbReference type="ChEBI" id="CHEBI:15378"/>
        <dbReference type="ChEBI" id="CHEBI:15379"/>
        <dbReference type="ChEBI" id="CHEBI:16240"/>
        <dbReference type="ChEBI" id="CHEBI:16301"/>
        <dbReference type="ChEBI" id="CHEBI:17632"/>
        <dbReference type="ChEBI" id="CHEBI:33190"/>
        <dbReference type="ChEBI" id="CHEBI:136067"/>
    </reaction>
</comment>
<dbReference type="GO" id="GO:0018580">
    <property type="term" value="F:nitronate monooxygenase activity"/>
    <property type="evidence" value="ECO:0007669"/>
    <property type="project" value="InterPro"/>
</dbReference>
<evidence type="ECO:0000256" key="11">
    <source>
        <dbReference type="ARBA" id="ARBA00031155"/>
    </source>
</evidence>
<evidence type="ECO:0000256" key="1">
    <source>
        <dbReference type="ARBA" id="ARBA00001917"/>
    </source>
</evidence>
<dbReference type="Pfam" id="PF03060">
    <property type="entry name" value="NMO"/>
    <property type="match status" value="1"/>
</dbReference>
<dbReference type="PANTHER" id="PTHR42747">
    <property type="entry name" value="NITRONATE MONOOXYGENASE-RELATED"/>
    <property type="match status" value="1"/>
</dbReference>
<sequence length="342" mass="35318">MGEVRRDLRDLMRHPIIAAPMAGGVGGPALAAAVSRAGGLGFLAGGYQDAARLRAEITEVRAATGTFGVNLFVPGGFAADPAALKAYRERLVPEAERLGVEPGDPEGGDDDWDAKIAALLADPVPVVSFTFGCPSREVIEAFREKGTLVVVTVTTPEEARAVPAADALCVQGSEAGGHRGSFAGEEDLPAYGVRELVTAVRHATDIPLVAAGGLATGADVAEVLARGAIAAQAGTAFLRTPESGAPPAYKAALADARFATTAITRAFTGRPARGLVNRFMSEHGPHAPAAYPHVHHITAPLRRAAARRGDPDVMALWAGKGHRLAAELPAAQVLEGLLPRPQ</sequence>
<evidence type="ECO:0000256" key="9">
    <source>
        <dbReference type="ARBA" id="ARBA00023002"/>
    </source>
</evidence>
<dbReference type="Proteomes" id="UP000539313">
    <property type="component" value="Unassembled WGS sequence"/>
</dbReference>
<evidence type="ECO:0000256" key="4">
    <source>
        <dbReference type="ARBA" id="ARBA00013457"/>
    </source>
</evidence>
<accession>A0A7W3N2E1</accession>
<dbReference type="GO" id="GO:0000166">
    <property type="term" value="F:nucleotide binding"/>
    <property type="evidence" value="ECO:0007669"/>
    <property type="project" value="UniProtKB-KW"/>
</dbReference>
<dbReference type="InterPro" id="IPR013785">
    <property type="entry name" value="Aldolase_TIM"/>
</dbReference>
<dbReference type="RefSeq" id="WP_182707234.1">
    <property type="nucleotide sequence ID" value="NZ_JACJII010000001.1"/>
</dbReference>
<dbReference type="AlphaFoldDB" id="A0A7W3N2E1"/>
<dbReference type="SUPFAM" id="SSF51412">
    <property type="entry name" value="Inosine monophosphate dehydrogenase (IMPDH)"/>
    <property type="match status" value="1"/>
</dbReference>
<evidence type="ECO:0000256" key="7">
    <source>
        <dbReference type="ARBA" id="ARBA00022643"/>
    </source>
</evidence>
<comment type="caution">
    <text evidence="13">The sequence shown here is derived from an EMBL/GenBank/DDBJ whole genome shotgun (WGS) entry which is preliminary data.</text>
</comment>
<keyword evidence="9 13" id="KW-0560">Oxidoreductase</keyword>
<comment type="similarity">
    <text evidence="3">Belongs to the nitronate monooxygenase family. NMO class I subfamily.</text>
</comment>
<dbReference type="EMBL" id="JACJII010000001">
    <property type="protein sequence ID" value="MBA9006281.1"/>
    <property type="molecule type" value="Genomic_DNA"/>
</dbReference>
<keyword evidence="7" id="KW-0288">FMN</keyword>
<keyword evidence="6" id="KW-0285">Flavoprotein</keyword>
<dbReference type="CDD" id="cd04730">
    <property type="entry name" value="NPD_like"/>
    <property type="match status" value="1"/>
</dbReference>
<evidence type="ECO:0000313" key="14">
    <source>
        <dbReference type="Proteomes" id="UP000539313"/>
    </source>
</evidence>
<proteinExistence type="inferred from homology"/>
<dbReference type="GO" id="GO:0009636">
    <property type="term" value="P:response to toxic substance"/>
    <property type="evidence" value="ECO:0007669"/>
    <property type="project" value="UniProtKB-KW"/>
</dbReference>
<dbReference type="FunFam" id="3.20.20.70:FF:000154">
    <property type="entry name" value="Probable nitronate monooxygenase"/>
    <property type="match status" value="1"/>
</dbReference>
<evidence type="ECO:0000256" key="3">
    <source>
        <dbReference type="ARBA" id="ARBA00009881"/>
    </source>
</evidence>
<keyword evidence="10 13" id="KW-0503">Monooxygenase</keyword>